<feature type="transmembrane region" description="Helical" evidence="1">
    <location>
        <begin position="194"/>
        <end position="214"/>
    </location>
</feature>
<organism evidence="2">
    <name type="scientific">Chrysotila carterae</name>
    <name type="common">Marine alga</name>
    <name type="synonym">Syracosphaera carterae</name>
    <dbReference type="NCBI Taxonomy" id="13221"/>
    <lineage>
        <taxon>Eukaryota</taxon>
        <taxon>Haptista</taxon>
        <taxon>Haptophyta</taxon>
        <taxon>Prymnesiophyceae</taxon>
        <taxon>Isochrysidales</taxon>
        <taxon>Isochrysidaceae</taxon>
        <taxon>Chrysotila</taxon>
    </lineage>
</organism>
<keyword evidence="1" id="KW-0472">Membrane</keyword>
<reference evidence="2" key="1">
    <citation type="submission" date="2021-01" db="EMBL/GenBank/DDBJ databases">
        <authorList>
            <person name="Corre E."/>
            <person name="Pelletier E."/>
            <person name="Niang G."/>
            <person name="Scheremetjew M."/>
            <person name="Finn R."/>
            <person name="Kale V."/>
            <person name="Holt S."/>
            <person name="Cochrane G."/>
            <person name="Meng A."/>
            <person name="Brown T."/>
            <person name="Cohen L."/>
        </authorList>
    </citation>
    <scope>NUCLEOTIDE SEQUENCE</scope>
    <source>
        <strain evidence="2">CCMP645</strain>
    </source>
</reference>
<protein>
    <submittedName>
        <fullName evidence="2">Uncharacterized protein</fullName>
    </submittedName>
</protein>
<evidence type="ECO:0000313" key="2">
    <source>
        <dbReference type="EMBL" id="CAE0753835.1"/>
    </source>
</evidence>
<dbReference type="EMBL" id="HBIZ01010823">
    <property type="protein sequence ID" value="CAE0753835.1"/>
    <property type="molecule type" value="Transcribed_RNA"/>
</dbReference>
<name>A0A7S4B4P8_CHRCT</name>
<keyword evidence="1" id="KW-1133">Transmembrane helix</keyword>
<evidence type="ECO:0000256" key="1">
    <source>
        <dbReference type="SAM" id="Phobius"/>
    </source>
</evidence>
<keyword evidence="1" id="KW-0812">Transmembrane</keyword>
<sequence length="382" mass="43922">MKSDMVKMGRYAMSGYPKHGGFAFGYLHGAVWYVAGKTKESPWDRVRYELCTNATYEFVSVCLHGLGHAGFIRVLDEYDECSSVPFIRASDLPVAYEICAQAPSSMLELRCADGFYHGVAEELDPQREDVNWMYPCNTMELPFQEICFKWLFFQVPLTLLPGLPFRGYVSRRKSFEKEGGLQMCTKGAMPNERIVLACIFGMSSVVFSGFWQYVPVWNEYYNSFVPEIVASKTPLVDWCARYLQRDYTALTSVELSEVDERRWLTCVTGSLSFIMSQMWRTQKVPMAERVKVCDQLLHVKWQSAALQQVSYELCLQRTRFSYLSYVRSDAPNATVDVYGVWSSDVDSSWDEWYSASVEASEYAMWPLYNYTYRQGAPSKAAH</sequence>
<proteinExistence type="predicted"/>
<accession>A0A7S4B4P8</accession>
<dbReference type="AlphaFoldDB" id="A0A7S4B4P8"/>
<gene>
    <name evidence="2" type="ORF">PCAR00345_LOCUS6422</name>
</gene>